<sequence length="255" mass="28578">MGDREANIRGKFLVNWDTLMGNLEKGDLGQLNLHSHNQARFGGWLWELCQNKEKQWVDILKAIFIDFDHLYARCGRLSPVWRGIIRGVDFFNSSLSFQVGEGRSTCLWTDPWLNGSKLTNIFHDIFPFVTNPSTSIANAKEIDIDGSVRGWNIQIENQIPLVREEGELSPNGDFEEDNFVAFEDSSINISPRGKDNSSSRVCRVRFGQIESSHGETAGENDDDECEESAHLSMDSPDASEAVEDASVSESTDGDE</sequence>
<feature type="compositionally biased region" description="Low complexity" evidence="1">
    <location>
        <begin position="244"/>
        <end position="255"/>
    </location>
</feature>
<dbReference type="EMBL" id="CP136891">
    <property type="protein sequence ID" value="WOK97870.1"/>
    <property type="molecule type" value="Genomic_DNA"/>
</dbReference>
<dbReference type="AlphaFoldDB" id="A0AAQ3Q635"/>
<evidence type="ECO:0000313" key="2">
    <source>
        <dbReference type="EMBL" id="WOK97870.1"/>
    </source>
</evidence>
<feature type="region of interest" description="Disordered" evidence="1">
    <location>
        <begin position="209"/>
        <end position="255"/>
    </location>
</feature>
<protein>
    <submittedName>
        <fullName evidence="2">Uncharacterized protein</fullName>
    </submittedName>
</protein>
<reference evidence="2 3" key="1">
    <citation type="submission" date="2023-10" db="EMBL/GenBank/DDBJ databases">
        <title>Chromosome-scale genome assembly provides insights into flower coloration mechanisms of Canna indica.</title>
        <authorList>
            <person name="Li C."/>
        </authorList>
    </citation>
    <scope>NUCLEOTIDE SEQUENCE [LARGE SCALE GENOMIC DNA]</scope>
    <source>
        <tissue evidence="2">Flower</tissue>
    </source>
</reference>
<keyword evidence="3" id="KW-1185">Reference proteome</keyword>
<evidence type="ECO:0000256" key="1">
    <source>
        <dbReference type="SAM" id="MobiDB-lite"/>
    </source>
</evidence>
<evidence type="ECO:0000313" key="3">
    <source>
        <dbReference type="Proteomes" id="UP001327560"/>
    </source>
</evidence>
<accession>A0AAQ3Q635</accession>
<proteinExistence type="predicted"/>
<name>A0AAQ3Q635_9LILI</name>
<organism evidence="2 3">
    <name type="scientific">Canna indica</name>
    <name type="common">Indian-shot</name>
    <dbReference type="NCBI Taxonomy" id="4628"/>
    <lineage>
        <taxon>Eukaryota</taxon>
        <taxon>Viridiplantae</taxon>
        <taxon>Streptophyta</taxon>
        <taxon>Embryophyta</taxon>
        <taxon>Tracheophyta</taxon>
        <taxon>Spermatophyta</taxon>
        <taxon>Magnoliopsida</taxon>
        <taxon>Liliopsida</taxon>
        <taxon>Zingiberales</taxon>
        <taxon>Cannaceae</taxon>
        <taxon>Canna</taxon>
    </lineage>
</organism>
<gene>
    <name evidence="2" type="ORF">Cni_G06578</name>
</gene>
<dbReference type="Proteomes" id="UP001327560">
    <property type="component" value="Chromosome 2"/>
</dbReference>